<dbReference type="AlphaFoldDB" id="A0A9D4HIU9"/>
<protein>
    <submittedName>
        <fullName evidence="1">Uncharacterized protein</fullName>
    </submittedName>
</protein>
<reference evidence="1" key="2">
    <citation type="submission" date="2020-11" db="EMBL/GenBank/DDBJ databases">
        <authorList>
            <person name="McCartney M.A."/>
            <person name="Auch B."/>
            <person name="Kono T."/>
            <person name="Mallez S."/>
            <person name="Becker A."/>
            <person name="Gohl D.M."/>
            <person name="Silverstein K.A.T."/>
            <person name="Koren S."/>
            <person name="Bechman K.B."/>
            <person name="Herman A."/>
            <person name="Abrahante J.E."/>
            <person name="Garbe J."/>
        </authorList>
    </citation>
    <scope>NUCLEOTIDE SEQUENCE</scope>
    <source>
        <strain evidence="1">Duluth1</strain>
        <tissue evidence="1">Whole animal</tissue>
    </source>
</reference>
<proteinExistence type="predicted"/>
<evidence type="ECO:0000313" key="2">
    <source>
        <dbReference type="Proteomes" id="UP000828390"/>
    </source>
</evidence>
<sequence>MTKTCYIFFTALQRLHEVKFTSMEISFHDSSILDVSMEVAIDCNNLWKYMGDFTKPETIMKRKNCRQQTY</sequence>
<name>A0A9D4HIU9_DREPO</name>
<gene>
    <name evidence="1" type="ORF">DPMN_061886</name>
</gene>
<comment type="caution">
    <text evidence="1">The sequence shown here is derived from an EMBL/GenBank/DDBJ whole genome shotgun (WGS) entry which is preliminary data.</text>
</comment>
<evidence type="ECO:0000313" key="1">
    <source>
        <dbReference type="EMBL" id="KAH3719058.1"/>
    </source>
</evidence>
<reference evidence="1" key="1">
    <citation type="journal article" date="2019" name="bioRxiv">
        <title>The Genome of the Zebra Mussel, Dreissena polymorpha: A Resource for Invasive Species Research.</title>
        <authorList>
            <person name="McCartney M.A."/>
            <person name="Auch B."/>
            <person name="Kono T."/>
            <person name="Mallez S."/>
            <person name="Zhang Y."/>
            <person name="Obille A."/>
            <person name="Becker A."/>
            <person name="Abrahante J.E."/>
            <person name="Garbe J."/>
            <person name="Badalamenti J.P."/>
            <person name="Herman A."/>
            <person name="Mangelson H."/>
            <person name="Liachko I."/>
            <person name="Sullivan S."/>
            <person name="Sone E.D."/>
            <person name="Koren S."/>
            <person name="Silverstein K.A.T."/>
            <person name="Beckman K.B."/>
            <person name="Gohl D.M."/>
        </authorList>
    </citation>
    <scope>NUCLEOTIDE SEQUENCE</scope>
    <source>
        <strain evidence="1">Duluth1</strain>
        <tissue evidence="1">Whole animal</tissue>
    </source>
</reference>
<keyword evidence="2" id="KW-1185">Reference proteome</keyword>
<accession>A0A9D4HIU9</accession>
<dbReference type="EMBL" id="JAIWYP010000013">
    <property type="protein sequence ID" value="KAH3719058.1"/>
    <property type="molecule type" value="Genomic_DNA"/>
</dbReference>
<organism evidence="1 2">
    <name type="scientific">Dreissena polymorpha</name>
    <name type="common">Zebra mussel</name>
    <name type="synonym">Mytilus polymorpha</name>
    <dbReference type="NCBI Taxonomy" id="45954"/>
    <lineage>
        <taxon>Eukaryota</taxon>
        <taxon>Metazoa</taxon>
        <taxon>Spiralia</taxon>
        <taxon>Lophotrochozoa</taxon>
        <taxon>Mollusca</taxon>
        <taxon>Bivalvia</taxon>
        <taxon>Autobranchia</taxon>
        <taxon>Heteroconchia</taxon>
        <taxon>Euheterodonta</taxon>
        <taxon>Imparidentia</taxon>
        <taxon>Neoheterodontei</taxon>
        <taxon>Myida</taxon>
        <taxon>Dreissenoidea</taxon>
        <taxon>Dreissenidae</taxon>
        <taxon>Dreissena</taxon>
    </lineage>
</organism>
<dbReference type="Proteomes" id="UP000828390">
    <property type="component" value="Unassembled WGS sequence"/>
</dbReference>